<dbReference type="Proteomes" id="UP000886852">
    <property type="component" value="Unassembled WGS sequence"/>
</dbReference>
<evidence type="ECO:0008006" key="3">
    <source>
        <dbReference type="Google" id="ProtNLM"/>
    </source>
</evidence>
<evidence type="ECO:0000313" key="1">
    <source>
        <dbReference type="EMBL" id="HIU90690.1"/>
    </source>
</evidence>
<organism evidence="1 2">
    <name type="scientific">Candidatus Fimimonas merdipullorum</name>
    <dbReference type="NCBI Taxonomy" id="2840822"/>
    <lineage>
        <taxon>Bacteria</taxon>
        <taxon>Pseudomonadati</taxon>
        <taxon>Myxococcota</taxon>
        <taxon>Myxococcia</taxon>
        <taxon>Myxococcales</taxon>
        <taxon>Cystobacterineae</taxon>
        <taxon>Myxococcaceae</taxon>
        <taxon>Myxococcaceae incertae sedis</taxon>
        <taxon>Candidatus Fimimonas</taxon>
    </lineage>
</organism>
<dbReference type="EMBL" id="DVOC01000027">
    <property type="protein sequence ID" value="HIU90690.1"/>
    <property type="molecule type" value="Genomic_DNA"/>
</dbReference>
<accession>A0A9D1MWJ3</accession>
<comment type="caution">
    <text evidence="1">The sequence shown here is derived from an EMBL/GenBank/DDBJ whole genome shotgun (WGS) entry which is preliminary data.</text>
</comment>
<dbReference type="InterPro" id="IPR025664">
    <property type="entry name" value="Spore_III_AC/AD"/>
</dbReference>
<name>A0A9D1MWJ3_9BACT</name>
<evidence type="ECO:0000313" key="2">
    <source>
        <dbReference type="Proteomes" id="UP000886852"/>
    </source>
</evidence>
<sequence length="126" mass="13007">MLKVVLFALLAAVAVVLLRQFKSDLALAVAVCSGIALTAVACESLFDVVYSMYGLSSAAGLDGQSVACVVKVVGIGYVAEFTDNVCRDAEVKGVGDKVLLAGKVAILLCVLPVVKQLFSLLSEVAL</sequence>
<dbReference type="Pfam" id="PF06686">
    <property type="entry name" value="SpoIIIAC"/>
    <property type="match status" value="1"/>
</dbReference>
<protein>
    <recommendedName>
        <fullName evidence="3">Stage III sporulation protein AD</fullName>
    </recommendedName>
</protein>
<gene>
    <name evidence="1" type="ORF">IAC72_01560</name>
</gene>
<reference evidence="1" key="2">
    <citation type="journal article" date="2021" name="PeerJ">
        <title>Extensive microbial diversity within the chicken gut microbiome revealed by metagenomics and culture.</title>
        <authorList>
            <person name="Gilroy R."/>
            <person name="Ravi A."/>
            <person name="Getino M."/>
            <person name="Pursley I."/>
            <person name="Horton D.L."/>
            <person name="Alikhan N.F."/>
            <person name="Baker D."/>
            <person name="Gharbi K."/>
            <person name="Hall N."/>
            <person name="Watson M."/>
            <person name="Adriaenssens E.M."/>
            <person name="Foster-Nyarko E."/>
            <person name="Jarju S."/>
            <person name="Secka A."/>
            <person name="Antonio M."/>
            <person name="Oren A."/>
            <person name="Chaudhuri R.R."/>
            <person name="La Ragione R."/>
            <person name="Hildebrand F."/>
            <person name="Pallen M.J."/>
        </authorList>
    </citation>
    <scope>NUCLEOTIDE SEQUENCE</scope>
    <source>
        <strain evidence="1">ChiHjej12B11-7776</strain>
    </source>
</reference>
<proteinExistence type="predicted"/>
<dbReference type="AlphaFoldDB" id="A0A9D1MWJ3"/>
<reference evidence="1" key="1">
    <citation type="submission" date="2020-10" db="EMBL/GenBank/DDBJ databases">
        <authorList>
            <person name="Gilroy R."/>
        </authorList>
    </citation>
    <scope>NUCLEOTIDE SEQUENCE</scope>
    <source>
        <strain evidence="1">ChiHjej12B11-7776</strain>
    </source>
</reference>